<evidence type="ECO:0000313" key="3">
    <source>
        <dbReference type="Proteomes" id="UP001374535"/>
    </source>
</evidence>
<evidence type="ECO:0000313" key="2">
    <source>
        <dbReference type="EMBL" id="WVZ06219.1"/>
    </source>
</evidence>
<dbReference type="AlphaFoldDB" id="A0AAQ3RSJ0"/>
<accession>A0AAQ3RSJ0</accession>
<dbReference type="Proteomes" id="UP001374535">
    <property type="component" value="Chromosome 6"/>
</dbReference>
<keyword evidence="3" id="KW-1185">Reference proteome</keyword>
<dbReference type="InterPro" id="IPR029480">
    <property type="entry name" value="Transpos_assoc"/>
</dbReference>
<sequence>MNEHHISEEYEKGFMFQYVQEHAISMNETYFCHCIRCLNQIHQDLGTLCDHLFIFGIEKNYTIWTWHGEVLHKPTTSRGKDYMKEWMNEHLEDMVCEVGEQNSRITHLYASLKFDSKEELYLRCSKFTPRCANFTRQSTTLKLFNLKARNEWIKKFHRIIGIVEEYAFRK</sequence>
<name>A0AAQ3RSJ0_VIGMU</name>
<reference evidence="2 3" key="1">
    <citation type="journal article" date="2023" name="Life. Sci Alliance">
        <title>Evolutionary insights into 3D genome organization and epigenetic landscape of Vigna mungo.</title>
        <authorList>
            <person name="Junaid A."/>
            <person name="Singh B."/>
            <person name="Bhatia S."/>
        </authorList>
    </citation>
    <scope>NUCLEOTIDE SEQUENCE [LARGE SCALE GENOMIC DNA]</scope>
    <source>
        <strain evidence="2">Urdbean</strain>
    </source>
</reference>
<dbReference type="EMBL" id="CP144695">
    <property type="protein sequence ID" value="WVZ06219.1"/>
    <property type="molecule type" value="Genomic_DNA"/>
</dbReference>
<dbReference type="Pfam" id="PF13963">
    <property type="entry name" value="Transpos_assoc"/>
    <property type="match status" value="1"/>
</dbReference>
<protein>
    <recommendedName>
        <fullName evidence="1">Transposase-associated domain-containing protein</fullName>
    </recommendedName>
</protein>
<proteinExistence type="predicted"/>
<evidence type="ECO:0000259" key="1">
    <source>
        <dbReference type="Pfam" id="PF13963"/>
    </source>
</evidence>
<organism evidence="2 3">
    <name type="scientific">Vigna mungo</name>
    <name type="common">Black gram</name>
    <name type="synonym">Phaseolus mungo</name>
    <dbReference type="NCBI Taxonomy" id="3915"/>
    <lineage>
        <taxon>Eukaryota</taxon>
        <taxon>Viridiplantae</taxon>
        <taxon>Streptophyta</taxon>
        <taxon>Embryophyta</taxon>
        <taxon>Tracheophyta</taxon>
        <taxon>Spermatophyta</taxon>
        <taxon>Magnoliopsida</taxon>
        <taxon>eudicotyledons</taxon>
        <taxon>Gunneridae</taxon>
        <taxon>Pentapetalae</taxon>
        <taxon>rosids</taxon>
        <taxon>fabids</taxon>
        <taxon>Fabales</taxon>
        <taxon>Fabaceae</taxon>
        <taxon>Papilionoideae</taxon>
        <taxon>50 kb inversion clade</taxon>
        <taxon>NPAAA clade</taxon>
        <taxon>indigoferoid/millettioid clade</taxon>
        <taxon>Phaseoleae</taxon>
        <taxon>Vigna</taxon>
    </lineage>
</organism>
<gene>
    <name evidence="2" type="ORF">V8G54_019565</name>
</gene>
<feature type="domain" description="Transposase-associated" evidence="1">
    <location>
        <begin position="2"/>
        <end position="69"/>
    </location>
</feature>